<feature type="compositionally biased region" description="Low complexity" evidence="1">
    <location>
        <begin position="161"/>
        <end position="183"/>
    </location>
</feature>
<dbReference type="Proteomes" id="UP000521868">
    <property type="component" value="Unassembled WGS sequence"/>
</dbReference>
<organism evidence="3 4">
    <name type="scientific">Ramlibacter lithotrophicus</name>
    <dbReference type="NCBI Taxonomy" id="2606681"/>
    <lineage>
        <taxon>Bacteria</taxon>
        <taxon>Pseudomonadati</taxon>
        <taxon>Pseudomonadota</taxon>
        <taxon>Betaproteobacteria</taxon>
        <taxon>Burkholderiales</taxon>
        <taxon>Comamonadaceae</taxon>
        <taxon>Ramlibacter</taxon>
    </lineage>
</organism>
<evidence type="ECO:0000313" key="4">
    <source>
        <dbReference type="Proteomes" id="UP000521868"/>
    </source>
</evidence>
<keyword evidence="2" id="KW-1133">Transmembrane helix</keyword>
<gene>
    <name evidence="3" type="ORF">RAMLITH_14735</name>
</gene>
<proteinExistence type="predicted"/>
<protein>
    <submittedName>
        <fullName evidence="3">Uncharacterized protein</fullName>
    </submittedName>
</protein>
<reference evidence="3 4" key="1">
    <citation type="journal article" date="2020" name="Nature">
        <title>Bacterial chemolithoautotrophy via manganese oxidation.</title>
        <authorList>
            <person name="Yu H."/>
            <person name="Leadbetter J.R."/>
        </authorList>
    </citation>
    <scope>NUCLEOTIDE SEQUENCE [LARGE SCALE GENOMIC DNA]</scope>
    <source>
        <strain evidence="3 4">RBP-1</strain>
    </source>
</reference>
<dbReference type="EMBL" id="VTOX01000005">
    <property type="protein sequence ID" value="NKE67080.1"/>
    <property type="molecule type" value="Genomic_DNA"/>
</dbReference>
<feature type="transmembrane region" description="Helical" evidence="2">
    <location>
        <begin position="6"/>
        <end position="25"/>
    </location>
</feature>
<keyword evidence="2" id="KW-0472">Membrane</keyword>
<accession>A0A7X6DH81</accession>
<name>A0A7X6DH81_9BURK</name>
<evidence type="ECO:0000313" key="3">
    <source>
        <dbReference type="EMBL" id="NKE67080.1"/>
    </source>
</evidence>
<evidence type="ECO:0000256" key="1">
    <source>
        <dbReference type="SAM" id="MobiDB-lite"/>
    </source>
</evidence>
<keyword evidence="2" id="KW-0812">Transmembrane</keyword>
<comment type="caution">
    <text evidence="3">The sequence shown here is derived from an EMBL/GenBank/DDBJ whole genome shotgun (WGS) entry which is preliminary data.</text>
</comment>
<feature type="region of interest" description="Disordered" evidence="1">
    <location>
        <begin position="159"/>
        <end position="183"/>
    </location>
</feature>
<sequence length="183" mass="19734">MNFTGLSEFLWFLLVFGAMFAFTAWRQQRDRRRREERMKAMSVPVEVEPLATPVPVQAGPVPDTSWGRGPAVAVPPPEIPPDWREAPARPEAAALPPWTPPVATRAPRPTVAGAPTAASNIRTAAATTARKADRFRSAAGMRQAVIALTVLGPCRALEPYGAQWPQQQPGGANRPPGARGEGR</sequence>
<keyword evidence="4" id="KW-1185">Reference proteome</keyword>
<dbReference type="RefSeq" id="WP_168108215.1">
    <property type="nucleotide sequence ID" value="NZ_VTOX01000005.1"/>
</dbReference>
<dbReference type="AlphaFoldDB" id="A0A7X6DH81"/>
<evidence type="ECO:0000256" key="2">
    <source>
        <dbReference type="SAM" id="Phobius"/>
    </source>
</evidence>